<feature type="region of interest" description="Disordered" evidence="2">
    <location>
        <begin position="1"/>
        <end position="20"/>
    </location>
</feature>
<dbReference type="HOGENOM" id="CLU_051225_1_0_1"/>
<evidence type="ECO:0000259" key="3">
    <source>
        <dbReference type="PROSITE" id="PS50158"/>
    </source>
</evidence>
<evidence type="ECO:0000313" key="5">
    <source>
        <dbReference type="Proteomes" id="UP000054538"/>
    </source>
</evidence>
<organism evidence="4 5">
    <name type="scientific">Paxillus rubicundulus Ve08.2h10</name>
    <dbReference type="NCBI Taxonomy" id="930991"/>
    <lineage>
        <taxon>Eukaryota</taxon>
        <taxon>Fungi</taxon>
        <taxon>Dikarya</taxon>
        <taxon>Basidiomycota</taxon>
        <taxon>Agaricomycotina</taxon>
        <taxon>Agaricomycetes</taxon>
        <taxon>Agaricomycetidae</taxon>
        <taxon>Boletales</taxon>
        <taxon>Paxilineae</taxon>
        <taxon>Paxillaceae</taxon>
        <taxon>Paxillus</taxon>
    </lineage>
</organism>
<dbReference type="InterPro" id="IPR001878">
    <property type="entry name" value="Znf_CCHC"/>
</dbReference>
<gene>
    <name evidence="4" type="ORF">PAXRUDRAFT_116233</name>
</gene>
<sequence length="126" mass="13633">VLNTYDHDVIQNSSKSKNKADNIAFSADLKKGKDPREKFSGTCFNCGWTGHRKESCWEEGRGRAGKAPKGWKPKGKKDASAKDSKAKANTAASSESQPDAVWLAEDTDEGHDELQATSALSYATLA</sequence>
<name>A0A0D0DPR8_9AGAM</name>
<feature type="compositionally biased region" description="Basic and acidic residues" evidence="2">
    <location>
        <begin position="76"/>
        <end position="86"/>
    </location>
</feature>
<dbReference type="GO" id="GO:0008270">
    <property type="term" value="F:zinc ion binding"/>
    <property type="evidence" value="ECO:0007669"/>
    <property type="project" value="UniProtKB-KW"/>
</dbReference>
<keyword evidence="1" id="KW-0479">Metal-binding</keyword>
<evidence type="ECO:0000256" key="1">
    <source>
        <dbReference type="PROSITE-ProRule" id="PRU00047"/>
    </source>
</evidence>
<feature type="compositionally biased region" description="Basic residues" evidence="2">
    <location>
        <begin position="63"/>
        <end position="75"/>
    </location>
</feature>
<dbReference type="Proteomes" id="UP000054538">
    <property type="component" value="Unassembled WGS sequence"/>
</dbReference>
<dbReference type="AlphaFoldDB" id="A0A0D0DPR8"/>
<protein>
    <recommendedName>
        <fullName evidence="3">CCHC-type domain-containing protein</fullName>
    </recommendedName>
</protein>
<keyword evidence="5" id="KW-1185">Reference proteome</keyword>
<reference evidence="4 5" key="1">
    <citation type="submission" date="2014-04" db="EMBL/GenBank/DDBJ databases">
        <authorList>
            <consortium name="DOE Joint Genome Institute"/>
            <person name="Kuo A."/>
            <person name="Kohler A."/>
            <person name="Jargeat P."/>
            <person name="Nagy L.G."/>
            <person name="Floudas D."/>
            <person name="Copeland A."/>
            <person name="Barry K.W."/>
            <person name="Cichocki N."/>
            <person name="Veneault-Fourrey C."/>
            <person name="LaButti K."/>
            <person name="Lindquist E.A."/>
            <person name="Lipzen A."/>
            <person name="Lundell T."/>
            <person name="Morin E."/>
            <person name="Murat C."/>
            <person name="Sun H."/>
            <person name="Tunlid A."/>
            <person name="Henrissat B."/>
            <person name="Grigoriev I.V."/>
            <person name="Hibbett D.S."/>
            <person name="Martin F."/>
            <person name="Nordberg H.P."/>
            <person name="Cantor M.N."/>
            <person name="Hua S.X."/>
        </authorList>
    </citation>
    <scope>NUCLEOTIDE SEQUENCE [LARGE SCALE GENOMIC DNA]</scope>
    <source>
        <strain evidence="4 5">Ve08.2h10</strain>
    </source>
</reference>
<proteinExistence type="predicted"/>
<feature type="non-terminal residue" evidence="4">
    <location>
        <position position="1"/>
    </location>
</feature>
<keyword evidence="1" id="KW-0862">Zinc</keyword>
<accession>A0A0D0DPR8</accession>
<keyword evidence="1" id="KW-0863">Zinc-finger</keyword>
<dbReference type="GO" id="GO:0003676">
    <property type="term" value="F:nucleic acid binding"/>
    <property type="evidence" value="ECO:0007669"/>
    <property type="project" value="InterPro"/>
</dbReference>
<evidence type="ECO:0000313" key="4">
    <source>
        <dbReference type="EMBL" id="KIK81025.1"/>
    </source>
</evidence>
<reference evidence="5" key="2">
    <citation type="submission" date="2015-01" db="EMBL/GenBank/DDBJ databases">
        <title>Evolutionary Origins and Diversification of the Mycorrhizal Mutualists.</title>
        <authorList>
            <consortium name="DOE Joint Genome Institute"/>
            <consortium name="Mycorrhizal Genomics Consortium"/>
            <person name="Kohler A."/>
            <person name="Kuo A."/>
            <person name="Nagy L.G."/>
            <person name="Floudas D."/>
            <person name="Copeland A."/>
            <person name="Barry K.W."/>
            <person name="Cichocki N."/>
            <person name="Veneault-Fourrey C."/>
            <person name="LaButti K."/>
            <person name="Lindquist E.A."/>
            <person name="Lipzen A."/>
            <person name="Lundell T."/>
            <person name="Morin E."/>
            <person name="Murat C."/>
            <person name="Riley R."/>
            <person name="Ohm R."/>
            <person name="Sun H."/>
            <person name="Tunlid A."/>
            <person name="Henrissat B."/>
            <person name="Grigoriev I.V."/>
            <person name="Hibbett D.S."/>
            <person name="Martin F."/>
        </authorList>
    </citation>
    <scope>NUCLEOTIDE SEQUENCE [LARGE SCALE GENOMIC DNA]</scope>
    <source>
        <strain evidence="5">Ve08.2h10</strain>
    </source>
</reference>
<dbReference type="InParanoid" id="A0A0D0DPR8"/>
<evidence type="ECO:0000256" key="2">
    <source>
        <dbReference type="SAM" id="MobiDB-lite"/>
    </source>
</evidence>
<feature type="compositionally biased region" description="Low complexity" evidence="2">
    <location>
        <begin position="87"/>
        <end position="96"/>
    </location>
</feature>
<feature type="domain" description="CCHC-type" evidence="3">
    <location>
        <begin position="43"/>
        <end position="56"/>
    </location>
</feature>
<dbReference type="EMBL" id="KN825883">
    <property type="protein sequence ID" value="KIK81025.1"/>
    <property type="molecule type" value="Genomic_DNA"/>
</dbReference>
<dbReference type="PROSITE" id="PS50158">
    <property type="entry name" value="ZF_CCHC"/>
    <property type="match status" value="1"/>
</dbReference>
<dbReference type="STRING" id="930991.A0A0D0DPR8"/>
<feature type="region of interest" description="Disordered" evidence="2">
    <location>
        <begin position="57"/>
        <end position="110"/>
    </location>
</feature>
<feature type="non-terminal residue" evidence="4">
    <location>
        <position position="126"/>
    </location>
</feature>